<dbReference type="RefSeq" id="WP_276268126.1">
    <property type="nucleotide sequence ID" value="NZ_JARJLM010000559.1"/>
</dbReference>
<keyword evidence="2" id="KW-1185">Reference proteome</keyword>
<gene>
    <name evidence="1" type="ORF">P3W85_34945</name>
</gene>
<evidence type="ECO:0000313" key="1">
    <source>
        <dbReference type="EMBL" id="MDF3838095.1"/>
    </source>
</evidence>
<organism evidence="1 2">
    <name type="scientific">Cupriavidus basilensis</name>
    <dbReference type="NCBI Taxonomy" id="68895"/>
    <lineage>
        <taxon>Bacteria</taxon>
        <taxon>Pseudomonadati</taxon>
        <taxon>Pseudomonadota</taxon>
        <taxon>Betaproteobacteria</taxon>
        <taxon>Burkholderiales</taxon>
        <taxon>Burkholderiaceae</taxon>
        <taxon>Cupriavidus</taxon>
    </lineage>
</organism>
<proteinExistence type="predicted"/>
<dbReference type="Proteomes" id="UP001216674">
    <property type="component" value="Unassembled WGS sequence"/>
</dbReference>
<name>A0ABT6AZP1_9BURK</name>
<reference evidence="1 2" key="1">
    <citation type="submission" date="2023-03" db="EMBL/GenBank/DDBJ databases">
        <title>Draft assemblies of triclosan tolerant bacteria isolated from returned activated sludge.</title>
        <authorList>
            <person name="Van Hamelsveld S."/>
        </authorList>
    </citation>
    <scope>NUCLEOTIDE SEQUENCE [LARGE SCALE GENOMIC DNA]</scope>
    <source>
        <strain evidence="1 2">GW210010_S58</strain>
    </source>
</reference>
<protein>
    <submittedName>
        <fullName evidence="1">Uncharacterized protein</fullName>
    </submittedName>
</protein>
<sequence length="370" mass="40257">MARAISTPGDEREIFCIFFCIWKLLVGAASLARKAISLTDCAAAAHRAVAYKAREAREARQHTIHDDLRAVANTPPRPHPLQWKHTARVLALPGHPHRASKPTPGGSMASNSKISRTRADCLAVAIGAALLSGQAWAAMEDEFLQAEPITADPSGLRVEASYDAFNKTLDVFKLRDHRDTAERTGDYSGGRIAIGYKFSPAWSVEATYWRRNITFQRDTDNINSWQQAAHYGILAAPDGERKLTLKPSAWGDYASSLASSTTTRSNGTSFGNLSIAHANDVQAQADLIHSSRLWEYNLLSGLITGGFSRVTAGEFQGAYQQGNCRFNVQVGSNNKATAALANPCRVGRATARNLQLSVNASRYGLDVDRD</sequence>
<dbReference type="EMBL" id="JARJLM010000559">
    <property type="protein sequence ID" value="MDF3838095.1"/>
    <property type="molecule type" value="Genomic_DNA"/>
</dbReference>
<accession>A0ABT6AZP1</accession>
<comment type="caution">
    <text evidence="1">The sequence shown here is derived from an EMBL/GenBank/DDBJ whole genome shotgun (WGS) entry which is preliminary data.</text>
</comment>
<evidence type="ECO:0000313" key="2">
    <source>
        <dbReference type="Proteomes" id="UP001216674"/>
    </source>
</evidence>